<evidence type="ECO:0000256" key="15">
    <source>
        <dbReference type="SAM" id="MobiDB-lite"/>
    </source>
</evidence>
<keyword evidence="10" id="KW-0805">Transcription regulation</keyword>
<evidence type="ECO:0000256" key="13">
    <source>
        <dbReference type="RuleBase" id="RU365074"/>
    </source>
</evidence>
<dbReference type="OrthoDB" id="10258825at2759"/>
<dbReference type="GO" id="GO:0005730">
    <property type="term" value="C:nucleolus"/>
    <property type="evidence" value="ECO:0007669"/>
    <property type="project" value="UniProtKB-SubCell"/>
</dbReference>
<feature type="coiled-coil region" evidence="14">
    <location>
        <begin position="97"/>
        <end position="127"/>
    </location>
</feature>
<evidence type="ECO:0000256" key="4">
    <source>
        <dbReference type="ARBA" id="ARBA00022491"/>
    </source>
</evidence>
<dbReference type="EC" id="2.1.1.-" evidence="13"/>
<evidence type="ECO:0000256" key="3">
    <source>
        <dbReference type="ARBA" id="ARBA00020203"/>
    </source>
</evidence>
<dbReference type="FunFam" id="1.10.10.2150:FF:000001">
    <property type="entry name" value="Ribosomal RNA-processing protein 8"/>
    <property type="match status" value="1"/>
</dbReference>
<evidence type="ECO:0000256" key="14">
    <source>
        <dbReference type="SAM" id="Coils"/>
    </source>
</evidence>
<feature type="compositionally biased region" description="Basic residues" evidence="15">
    <location>
        <begin position="29"/>
        <end position="39"/>
    </location>
</feature>
<keyword evidence="11" id="KW-0804">Transcription</keyword>
<keyword evidence="17" id="KW-1185">Reference proteome</keyword>
<keyword evidence="14" id="KW-0175">Coiled coil</keyword>
<evidence type="ECO:0000256" key="2">
    <source>
        <dbReference type="ARBA" id="ARBA00006301"/>
    </source>
</evidence>
<keyword evidence="7 13" id="KW-0808">Transferase</keyword>
<evidence type="ECO:0000256" key="12">
    <source>
        <dbReference type="ARBA" id="ARBA00023242"/>
    </source>
</evidence>
<organism evidence="16 17">
    <name type="scientific">Dentiscutata erythropus</name>
    <dbReference type="NCBI Taxonomy" id="1348616"/>
    <lineage>
        <taxon>Eukaryota</taxon>
        <taxon>Fungi</taxon>
        <taxon>Fungi incertae sedis</taxon>
        <taxon>Mucoromycota</taxon>
        <taxon>Glomeromycotina</taxon>
        <taxon>Glomeromycetes</taxon>
        <taxon>Diversisporales</taxon>
        <taxon>Gigasporaceae</taxon>
        <taxon>Dentiscutata</taxon>
    </lineage>
</organism>
<reference evidence="16" key="1">
    <citation type="submission" date="2021-06" db="EMBL/GenBank/DDBJ databases">
        <authorList>
            <person name="Kallberg Y."/>
            <person name="Tangrot J."/>
            <person name="Rosling A."/>
        </authorList>
    </citation>
    <scope>NUCLEOTIDE SEQUENCE</scope>
    <source>
        <strain evidence="16">MA453B</strain>
    </source>
</reference>
<protein>
    <recommendedName>
        <fullName evidence="3 13">Ribosomal RNA-processing protein 8</fullName>
        <ecNumber evidence="13">2.1.1.-</ecNumber>
    </recommendedName>
</protein>
<sequence>MSANLFDVPGWTLGDLAPHEPLKTPESHKSKKKKHKNQKCKGVNEKELTLGSSKKRKLNDLDYLEEKTTKDKKDKSFVRISDKHKKFKNNNSSKPIIKFQKEVIDECNNDKEEIENHSVNNNELKIDDAKVLSTLGFNIENDRINNEKMLKSLSKGKFRWINEKLYTSSSSSALELFQNNPLMFDEYHQGFRSAVSSWPVNPVDIFIDYLKGKPKEWIVADLGCGEGKISQEAPNKVLSFDLVAKNHMTIECDIAKLPIPNSLFDIAIFCLSLMGTNYVDFLKEAYRTLKPKGELKIAEVVSRFSDIDAFIEALAEIGFKFAKKDDTNKMFIILDFIKSKPKPVKSNQSLLPTASNLLKHCNYKKR</sequence>
<evidence type="ECO:0000256" key="11">
    <source>
        <dbReference type="ARBA" id="ARBA00023163"/>
    </source>
</evidence>
<proteinExistence type="inferred from homology"/>
<keyword evidence="5 13" id="KW-0698">rRNA processing</keyword>
<dbReference type="Gene3D" id="3.40.50.150">
    <property type="entry name" value="Vaccinia Virus protein VP39"/>
    <property type="match status" value="1"/>
</dbReference>
<dbReference type="InterPro" id="IPR029063">
    <property type="entry name" value="SAM-dependent_MTases_sf"/>
</dbReference>
<dbReference type="PANTHER" id="PTHR12787:SF0">
    <property type="entry name" value="RIBOSOMAL RNA-PROCESSING PROTEIN 8"/>
    <property type="match status" value="1"/>
</dbReference>
<evidence type="ECO:0000313" key="16">
    <source>
        <dbReference type="EMBL" id="CAG8542797.1"/>
    </source>
</evidence>
<evidence type="ECO:0000256" key="9">
    <source>
        <dbReference type="ARBA" id="ARBA00022853"/>
    </source>
</evidence>
<evidence type="ECO:0000256" key="1">
    <source>
        <dbReference type="ARBA" id="ARBA00004604"/>
    </source>
</evidence>
<keyword evidence="12 13" id="KW-0539">Nucleus</keyword>
<accession>A0A9N9ATL1</accession>
<evidence type="ECO:0000256" key="6">
    <source>
        <dbReference type="ARBA" id="ARBA00022603"/>
    </source>
</evidence>
<evidence type="ECO:0000313" key="17">
    <source>
        <dbReference type="Proteomes" id="UP000789405"/>
    </source>
</evidence>
<evidence type="ECO:0000256" key="10">
    <source>
        <dbReference type="ARBA" id="ARBA00023015"/>
    </source>
</evidence>
<keyword evidence="4" id="KW-0678">Repressor</keyword>
<keyword evidence="6 13" id="KW-0489">Methyltransferase</keyword>
<dbReference type="CDD" id="cd02440">
    <property type="entry name" value="AdoMet_MTases"/>
    <property type="match status" value="1"/>
</dbReference>
<gene>
    <name evidence="16" type="ORF">DERYTH_LOCUS4886</name>
</gene>
<dbReference type="Pfam" id="PF05148">
    <property type="entry name" value="Methyltransf_8"/>
    <property type="match status" value="1"/>
</dbReference>
<feature type="compositionally biased region" description="Basic and acidic residues" evidence="15">
    <location>
        <begin position="17"/>
        <end position="28"/>
    </location>
</feature>
<dbReference type="Gene3D" id="1.10.10.2150">
    <property type="entry name" value="Ribosomal RNA-processing protein 8, N-terminal domain"/>
    <property type="match status" value="1"/>
</dbReference>
<comment type="subcellular location">
    <subcellularLocation>
        <location evidence="1 13">Nucleus</location>
        <location evidence="1 13">Nucleolus</location>
    </subcellularLocation>
</comment>
<dbReference type="PANTHER" id="PTHR12787">
    <property type="entry name" value="RIBOSOMAL RNA-PROCESSING PROTEIN 8"/>
    <property type="match status" value="1"/>
</dbReference>
<comment type="similarity">
    <text evidence="2 13">Belongs to the methyltransferase superfamily. RRP8 family.</text>
</comment>
<feature type="region of interest" description="Disordered" evidence="15">
    <location>
        <begin position="1"/>
        <end position="52"/>
    </location>
</feature>
<evidence type="ECO:0000256" key="5">
    <source>
        <dbReference type="ARBA" id="ARBA00022552"/>
    </source>
</evidence>
<keyword evidence="9" id="KW-0156">Chromatin regulator</keyword>
<evidence type="ECO:0000256" key="8">
    <source>
        <dbReference type="ARBA" id="ARBA00022691"/>
    </source>
</evidence>
<comment type="caution">
    <text evidence="16">The sequence shown here is derived from an EMBL/GenBank/DDBJ whole genome shotgun (WGS) entry which is preliminary data.</text>
</comment>
<dbReference type="EMBL" id="CAJVPY010001946">
    <property type="protein sequence ID" value="CAG8542797.1"/>
    <property type="molecule type" value="Genomic_DNA"/>
</dbReference>
<dbReference type="AlphaFoldDB" id="A0A9N9ATL1"/>
<dbReference type="FunFam" id="3.40.50.150:FF:000068">
    <property type="entry name" value="Ribosomal RNA-processing protein 8"/>
    <property type="match status" value="1"/>
</dbReference>
<dbReference type="Proteomes" id="UP000789405">
    <property type="component" value="Unassembled WGS sequence"/>
</dbReference>
<name>A0A9N9ATL1_9GLOM</name>
<evidence type="ECO:0000256" key="7">
    <source>
        <dbReference type="ARBA" id="ARBA00022679"/>
    </source>
</evidence>
<dbReference type="GO" id="GO:0016433">
    <property type="term" value="F:rRNA (adenine) methyltransferase activity"/>
    <property type="evidence" value="ECO:0007669"/>
    <property type="project" value="UniProtKB-ARBA"/>
</dbReference>
<dbReference type="SUPFAM" id="SSF53335">
    <property type="entry name" value="S-adenosyl-L-methionine-dependent methyltransferases"/>
    <property type="match status" value="1"/>
</dbReference>
<dbReference type="GO" id="GO:0006325">
    <property type="term" value="P:chromatin organization"/>
    <property type="evidence" value="ECO:0007669"/>
    <property type="project" value="UniProtKB-KW"/>
</dbReference>
<comment type="function">
    <text evidence="13">S-adenosyl-L-methionine-dependent methyltransferase that specifically methylates the N(1) position of adenine in helix 25.1 in 25S rRNA. Required both for ribosomal 40S and 60S subunits biogenesis. Required for efficient pre-rRNA cleavage at site A2.</text>
</comment>
<keyword evidence="8 13" id="KW-0949">S-adenosyl-L-methionine</keyword>
<dbReference type="InterPro" id="IPR007823">
    <property type="entry name" value="RRP8"/>
</dbReference>
<dbReference type="InterPro" id="IPR042036">
    <property type="entry name" value="RRP8_N"/>
</dbReference>